<gene>
    <name evidence="2" type="ORF">J0X15_09300</name>
</gene>
<organism evidence="2 3">
    <name type="scientific">Roseibium limicola</name>
    <dbReference type="NCBI Taxonomy" id="2816037"/>
    <lineage>
        <taxon>Bacteria</taxon>
        <taxon>Pseudomonadati</taxon>
        <taxon>Pseudomonadota</taxon>
        <taxon>Alphaproteobacteria</taxon>
        <taxon>Hyphomicrobiales</taxon>
        <taxon>Stappiaceae</taxon>
        <taxon>Roseibium</taxon>
    </lineage>
</organism>
<dbReference type="SUPFAM" id="SSF111038">
    <property type="entry name" value="YjbQ-like"/>
    <property type="match status" value="1"/>
</dbReference>
<sequence>MHGNQIGVWTFDEDAAPLRQLMGRLVVPTRDPGFTTVTHALNDWLGQNEVGDGLLTVFLRHTSASLTIQENTDPDVQADLLDALNRLAPEGSGYRHHLEGADDMPAHIKSVLAGISLQIPVVSGQLDLGTWQAVYLVEHRRGAFQRTVTLHYTGA</sequence>
<dbReference type="Gene3D" id="2.60.120.460">
    <property type="entry name" value="YjbQ-like"/>
    <property type="match status" value="1"/>
</dbReference>
<dbReference type="InterPro" id="IPR001602">
    <property type="entry name" value="UPF0047_YjbQ-like"/>
</dbReference>
<evidence type="ECO:0000313" key="3">
    <source>
        <dbReference type="Proteomes" id="UP000664779"/>
    </source>
</evidence>
<dbReference type="PANTHER" id="PTHR30615:SF8">
    <property type="entry name" value="UPF0047 PROTEIN C4A8.02C"/>
    <property type="match status" value="1"/>
</dbReference>
<dbReference type="EMBL" id="JAFLNF010000003">
    <property type="protein sequence ID" value="MBO0345414.1"/>
    <property type="molecule type" value="Genomic_DNA"/>
</dbReference>
<dbReference type="PROSITE" id="PS01314">
    <property type="entry name" value="UPF0047"/>
    <property type="match status" value="1"/>
</dbReference>
<keyword evidence="3" id="KW-1185">Reference proteome</keyword>
<comment type="similarity">
    <text evidence="1">Belongs to the UPF0047 family.</text>
</comment>
<dbReference type="PANTHER" id="PTHR30615">
    <property type="entry name" value="UNCHARACTERIZED PROTEIN YJBQ-RELATED"/>
    <property type="match status" value="1"/>
</dbReference>
<evidence type="ECO:0000256" key="1">
    <source>
        <dbReference type="ARBA" id="ARBA00005534"/>
    </source>
</evidence>
<proteinExistence type="inferred from homology"/>
<evidence type="ECO:0000313" key="2">
    <source>
        <dbReference type="EMBL" id="MBO0345414.1"/>
    </source>
</evidence>
<accession>A0A939J909</accession>
<dbReference type="RefSeq" id="WP_206939960.1">
    <property type="nucleotide sequence ID" value="NZ_JAFLNF010000003.1"/>
</dbReference>
<dbReference type="InterPro" id="IPR035917">
    <property type="entry name" value="YjbQ-like_sf"/>
</dbReference>
<dbReference type="NCBIfam" id="TIGR00149">
    <property type="entry name" value="TIGR00149_YjbQ"/>
    <property type="match status" value="1"/>
</dbReference>
<protein>
    <submittedName>
        <fullName evidence="2">YjbQ family protein</fullName>
    </submittedName>
</protein>
<dbReference type="PIRSF" id="PIRSF004681">
    <property type="entry name" value="UCP004681"/>
    <property type="match status" value="1"/>
</dbReference>
<dbReference type="AlphaFoldDB" id="A0A939J909"/>
<dbReference type="Proteomes" id="UP000664779">
    <property type="component" value="Unassembled WGS sequence"/>
</dbReference>
<reference evidence="2" key="1">
    <citation type="submission" date="2021-03" db="EMBL/GenBank/DDBJ databases">
        <title>Roseibium sp. CAU 1637 isolated from Incheon.</title>
        <authorList>
            <person name="Kim W."/>
        </authorList>
    </citation>
    <scope>NUCLEOTIDE SEQUENCE</scope>
    <source>
        <strain evidence="2">CAU 1637</strain>
    </source>
</reference>
<comment type="caution">
    <text evidence="2">The sequence shown here is derived from an EMBL/GenBank/DDBJ whole genome shotgun (WGS) entry which is preliminary data.</text>
</comment>
<name>A0A939J909_9HYPH</name>
<dbReference type="Pfam" id="PF01894">
    <property type="entry name" value="YjbQ"/>
    <property type="match status" value="1"/>
</dbReference>